<dbReference type="SUPFAM" id="SSF46785">
    <property type="entry name" value="Winged helix' DNA-binding domain"/>
    <property type="match status" value="1"/>
</dbReference>
<evidence type="ECO:0000313" key="2">
    <source>
        <dbReference type="EMBL" id="CAA9386533.1"/>
    </source>
</evidence>
<name>A0A6J4NJ92_9ACTN</name>
<dbReference type="SMART" id="SM00347">
    <property type="entry name" value="HTH_MARR"/>
    <property type="match status" value="1"/>
</dbReference>
<organism evidence="2">
    <name type="scientific">uncultured Nocardioidaceae bacterium</name>
    <dbReference type="NCBI Taxonomy" id="253824"/>
    <lineage>
        <taxon>Bacteria</taxon>
        <taxon>Bacillati</taxon>
        <taxon>Actinomycetota</taxon>
        <taxon>Actinomycetes</taxon>
        <taxon>Propionibacteriales</taxon>
        <taxon>Nocardioidaceae</taxon>
        <taxon>environmental samples</taxon>
    </lineage>
</organism>
<dbReference type="Gene3D" id="1.10.10.10">
    <property type="entry name" value="Winged helix-like DNA-binding domain superfamily/Winged helix DNA-binding domain"/>
    <property type="match status" value="1"/>
</dbReference>
<protein>
    <recommendedName>
        <fullName evidence="1">HTH marR-type domain-containing protein</fullName>
    </recommendedName>
</protein>
<dbReference type="PROSITE" id="PS50995">
    <property type="entry name" value="HTH_MARR_2"/>
    <property type="match status" value="1"/>
</dbReference>
<reference evidence="2" key="1">
    <citation type="submission" date="2020-02" db="EMBL/GenBank/DDBJ databases">
        <authorList>
            <person name="Meier V. D."/>
        </authorList>
    </citation>
    <scope>NUCLEOTIDE SEQUENCE</scope>
    <source>
        <strain evidence="2">AVDCRST_MAG47</strain>
    </source>
</reference>
<gene>
    <name evidence="2" type="ORF">AVDCRST_MAG47-2465</name>
</gene>
<dbReference type="GO" id="GO:0003700">
    <property type="term" value="F:DNA-binding transcription factor activity"/>
    <property type="evidence" value="ECO:0007669"/>
    <property type="project" value="InterPro"/>
</dbReference>
<dbReference type="PANTHER" id="PTHR39515:SF2">
    <property type="entry name" value="HTH-TYPE TRANSCRIPTIONAL REGULATOR RV0880"/>
    <property type="match status" value="1"/>
</dbReference>
<sequence length="154" mass="17102">MQPVQSATAEDAFMATILALGRRMRQRLPGDELDYSLLPVLRVLAESGPARHTVLAERLLLDASTVSRKIRHLEERGLVRVSPDAADGRARQVELLPSGLRALEQLLARRRDVIAEVLDGWPEADRALLHQLLDRFNNDLSGTAHVSIQEDPST</sequence>
<evidence type="ECO:0000259" key="1">
    <source>
        <dbReference type="PROSITE" id="PS50995"/>
    </source>
</evidence>
<dbReference type="AlphaFoldDB" id="A0A6J4NJ92"/>
<dbReference type="Pfam" id="PF01047">
    <property type="entry name" value="MarR"/>
    <property type="match status" value="1"/>
</dbReference>
<dbReference type="InterPro" id="IPR000835">
    <property type="entry name" value="HTH_MarR-typ"/>
</dbReference>
<dbReference type="EMBL" id="CADCUK010000163">
    <property type="protein sequence ID" value="CAA9386533.1"/>
    <property type="molecule type" value="Genomic_DNA"/>
</dbReference>
<feature type="domain" description="HTH marR-type" evidence="1">
    <location>
        <begin position="10"/>
        <end position="138"/>
    </location>
</feature>
<accession>A0A6J4NJ92</accession>
<dbReference type="InterPro" id="IPR036390">
    <property type="entry name" value="WH_DNA-bd_sf"/>
</dbReference>
<dbReference type="PANTHER" id="PTHR39515">
    <property type="entry name" value="CONSERVED PROTEIN"/>
    <property type="match status" value="1"/>
</dbReference>
<dbReference type="InterPro" id="IPR036388">
    <property type="entry name" value="WH-like_DNA-bd_sf"/>
</dbReference>
<proteinExistence type="predicted"/>
<dbReference type="InterPro" id="IPR052526">
    <property type="entry name" value="HTH-type_Bedaq_tolerance"/>
</dbReference>